<sequence>MFKTLALSLAALSLVLPAMGEPVSADKGYSFKMHCTNPLWLGAAKEWPVTMKTGPLGDVYFESEGGWFSDYSNQEYYMCNLQSTTEFHFKCGELARPLRIKLRCTKPSLGNTFFTTREDLVMQLPPGGDAYLENEKGKRIAWHTLRQRYCYIGSQFGGARLEVGQKAPACIEQEAK</sequence>
<name>A0A2C5Y1D1_9HYPO</name>
<keyword evidence="1" id="KW-0732">Signal</keyword>
<dbReference type="OrthoDB" id="4917054at2759"/>
<evidence type="ECO:0000256" key="1">
    <source>
        <dbReference type="SAM" id="SignalP"/>
    </source>
</evidence>
<dbReference type="AlphaFoldDB" id="A0A2C5Y1D1"/>
<comment type="caution">
    <text evidence="2">The sequence shown here is derived from an EMBL/GenBank/DDBJ whole genome shotgun (WGS) entry which is preliminary data.</text>
</comment>
<dbReference type="Proteomes" id="UP000226192">
    <property type="component" value="Unassembled WGS sequence"/>
</dbReference>
<accession>A0A2C5Y1D1</accession>
<proteinExistence type="predicted"/>
<gene>
    <name evidence="2" type="ORF">CDD81_854</name>
</gene>
<dbReference type="EMBL" id="NJET01000119">
    <property type="protein sequence ID" value="PHH61032.1"/>
    <property type="molecule type" value="Genomic_DNA"/>
</dbReference>
<keyword evidence="3" id="KW-1185">Reference proteome</keyword>
<organism evidence="2 3">
    <name type="scientific">Ophiocordyceps australis</name>
    <dbReference type="NCBI Taxonomy" id="1399860"/>
    <lineage>
        <taxon>Eukaryota</taxon>
        <taxon>Fungi</taxon>
        <taxon>Dikarya</taxon>
        <taxon>Ascomycota</taxon>
        <taxon>Pezizomycotina</taxon>
        <taxon>Sordariomycetes</taxon>
        <taxon>Hypocreomycetidae</taxon>
        <taxon>Hypocreales</taxon>
        <taxon>Ophiocordycipitaceae</taxon>
        <taxon>Ophiocordyceps</taxon>
    </lineage>
</organism>
<evidence type="ECO:0008006" key="4">
    <source>
        <dbReference type="Google" id="ProtNLM"/>
    </source>
</evidence>
<feature type="signal peptide" evidence="1">
    <location>
        <begin position="1"/>
        <end position="20"/>
    </location>
</feature>
<reference evidence="2 3" key="1">
    <citation type="submission" date="2017-06" db="EMBL/GenBank/DDBJ databases">
        <title>Ant-infecting Ophiocordyceps genomes reveal a high diversity of potential behavioral manipulation genes and a possible major role for enterotoxins.</title>
        <authorList>
            <person name="De Bekker C."/>
            <person name="Evans H.C."/>
            <person name="Brachmann A."/>
            <person name="Hughes D.P."/>
        </authorList>
    </citation>
    <scope>NUCLEOTIDE SEQUENCE [LARGE SCALE GENOMIC DNA]</scope>
    <source>
        <strain evidence="2 3">Map64</strain>
    </source>
</reference>
<feature type="chain" id="PRO_5012722295" description="AA1-like domain-containing protein" evidence="1">
    <location>
        <begin position="21"/>
        <end position="176"/>
    </location>
</feature>
<evidence type="ECO:0000313" key="3">
    <source>
        <dbReference type="Proteomes" id="UP000226192"/>
    </source>
</evidence>
<evidence type="ECO:0000313" key="2">
    <source>
        <dbReference type="EMBL" id="PHH61032.1"/>
    </source>
</evidence>
<protein>
    <recommendedName>
        <fullName evidence="4">AA1-like domain-containing protein</fullName>
    </recommendedName>
</protein>